<name>A0A023EH69_AEDAL</name>
<dbReference type="PROSITE" id="PS00028">
    <property type="entry name" value="ZINC_FINGER_C2H2_1"/>
    <property type="match status" value="1"/>
</dbReference>
<dbReference type="EMBL" id="GAPW01005378">
    <property type="protein sequence ID" value="JAC08220.1"/>
    <property type="molecule type" value="mRNA"/>
</dbReference>
<feature type="non-terminal residue" evidence="2">
    <location>
        <position position="156"/>
    </location>
</feature>
<evidence type="ECO:0000313" key="2">
    <source>
        <dbReference type="EMBL" id="JAC08220.1"/>
    </source>
</evidence>
<feature type="domain" description="C2H2-type" evidence="1">
    <location>
        <begin position="61"/>
        <end position="81"/>
    </location>
</feature>
<evidence type="ECO:0000259" key="1">
    <source>
        <dbReference type="PROSITE" id="PS00028"/>
    </source>
</evidence>
<accession>A0A023EH69</accession>
<dbReference type="AlphaFoldDB" id="A0A023EH69"/>
<dbReference type="VEuPathDB" id="VectorBase:AALF014213"/>
<dbReference type="SMART" id="SM00355">
    <property type="entry name" value="ZnF_C2H2"/>
    <property type="match status" value="2"/>
</dbReference>
<proteinExistence type="evidence at transcript level"/>
<dbReference type="VEuPathDB" id="VectorBase:AALC636_009837"/>
<organism evidence="2">
    <name type="scientific">Aedes albopictus</name>
    <name type="common">Asian tiger mosquito</name>
    <name type="synonym">Stegomyia albopicta</name>
    <dbReference type="NCBI Taxonomy" id="7160"/>
    <lineage>
        <taxon>Eukaryota</taxon>
        <taxon>Metazoa</taxon>
        <taxon>Ecdysozoa</taxon>
        <taxon>Arthropoda</taxon>
        <taxon>Hexapoda</taxon>
        <taxon>Insecta</taxon>
        <taxon>Pterygota</taxon>
        <taxon>Neoptera</taxon>
        <taxon>Endopterygota</taxon>
        <taxon>Diptera</taxon>
        <taxon>Nematocera</taxon>
        <taxon>Culicoidea</taxon>
        <taxon>Culicidae</taxon>
        <taxon>Culicinae</taxon>
        <taxon>Aedini</taxon>
        <taxon>Aedes</taxon>
        <taxon>Stegomyia</taxon>
    </lineage>
</organism>
<dbReference type="InterPro" id="IPR013087">
    <property type="entry name" value="Znf_C2H2_type"/>
</dbReference>
<dbReference type="VEuPathDB" id="VectorBase:AALFPA_076218"/>
<reference evidence="2" key="1">
    <citation type="journal article" date="2014" name="PLoS Negl. Trop. Dis.">
        <title>Identification and characterization of seminal fluid proteins in the Asian tiger mosquito, Aedes albopictus.</title>
        <authorList>
            <person name="Boes K.E."/>
            <person name="Ribeiro J.M."/>
            <person name="Wong A."/>
            <person name="Harrington L.C."/>
            <person name="Wolfner M.F."/>
            <person name="Sirot L.K."/>
        </authorList>
    </citation>
    <scope>NUCLEOTIDE SEQUENCE</scope>
    <source>
        <tissue evidence="2">Reproductive organs</tissue>
    </source>
</reference>
<sequence>MKCCNLNGKSNHTEETIASMEIILKAEPVQEVECDACLGRFPEDDLPQHRTQCMVRLVFRCGICNADYLDKGELWNHLDSHEVEVEDKDSHCTEERISHRLHTCSLCNDQRAFDESSYWEHIHEDHDGYYLKCSECDESFRSKKLTSLPCFKPLQS</sequence>
<protein>
    <recommendedName>
        <fullName evidence="1">C2H2-type domain-containing protein</fullName>
    </recommendedName>
</protein>